<keyword evidence="8" id="KW-0547">Nucleotide-binding</keyword>
<comment type="caution">
    <text evidence="8">The sequence shown here is derived from an EMBL/GenBank/DDBJ whole genome shotgun (WGS) entry which is preliminary data.</text>
</comment>
<evidence type="ECO:0000256" key="1">
    <source>
        <dbReference type="ARBA" id="ARBA00004141"/>
    </source>
</evidence>
<evidence type="ECO:0000313" key="9">
    <source>
        <dbReference type="Proteomes" id="UP000031668"/>
    </source>
</evidence>
<keyword evidence="3 6" id="KW-0812">Transmembrane</keyword>
<keyword evidence="8" id="KW-0067">ATP-binding</keyword>
<dbReference type="PANTHER" id="PTHR48041:SF78">
    <property type="entry name" value="ABC TRANSPORTER EXPRESSED IN TRACHEA, ISOFORM A"/>
    <property type="match status" value="1"/>
</dbReference>
<evidence type="ECO:0000256" key="5">
    <source>
        <dbReference type="ARBA" id="ARBA00023136"/>
    </source>
</evidence>
<dbReference type="PANTHER" id="PTHR48041">
    <property type="entry name" value="ABC TRANSPORTER G FAMILY MEMBER 28"/>
    <property type="match status" value="1"/>
</dbReference>
<evidence type="ECO:0000313" key="8">
    <source>
        <dbReference type="EMBL" id="KII65694.1"/>
    </source>
</evidence>
<feature type="transmembrane region" description="Helical" evidence="6">
    <location>
        <begin position="108"/>
        <end position="129"/>
    </location>
</feature>
<proteinExistence type="predicted"/>
<evidence type="ECO:0000256" key="2">
    <source>
        <dbReference type="ARBA" id="ARBA00022448"/>
    </source>
</evidence>
<dbReference type="Proteomes" id="UP000031668">
    <property type="component" value="Unassembled WGS sequence"/>
</dbReference>
<dbReference type="InterPro" id="IPR050352">
    <property type="entry name" value="ABCG_transporters"/>
</dbReference>
<reference evidence="8 9" key="1">
    <citation type="journal article" date="2014" name="Genome Biol. Evol.">
        <title>The genome of the myxosporean Thelohanellus kitauei shows adaptations to nutrient acquisition within its fish host.</title>
        <authorList>
            <person name="Yang Y."/>
            <person name="Xiong J."/>
            <person name="Zhou Z."/>
            <person name="Huo F."/>
            <person name="Miao W."/>
            <person name="Ran C."/>
            <person name="Liu Y."/>
            <person name="Zhang J."/>
            <person name="Feng J."/>
            <person name="Wang M."/>
            <person name="Wang M."/>
            <person name="Wang L."/>
            <person name="Yao B."/>
        </authorList>
    </citation>
    <scope>NUCLEOTIDE SEQUENCE [LARGE SCALE GENOMIC DNA]</scope>
    <source>
        <strain evidence="8">Wuqing</strain>
    </source>
</reference>
<keyword evidence="2" id="KW-0813">Transport</keyword>
<keyword evidence="5 6" id="KW-0472">Membrane</keyword>
<feature type="domain" description="ABC-2 type transporter transmembrane" evidence="7">
    <location>
        <begin position="58"/>
        <end position="265"/>
    </location>
</feature>
<dbReference type="GO" id="GO:0140359">
    <property type="term" value="F:ABC-type transporter activity"/>
    <property type="evidence" value="ECO:0007669"/>
    <property type="project" value="InterPro"/>
</dbReference>
<sequence>MSESSVYEETPIAAMNESSSLLSPLPASSYRSSYRIGTGKELNMIKRFVTVFTRHLLQFVILSQRSLRATLRDKMFTYLRLATTILMALLLGLLYYKIGNDGSNVINNLGCIFFTLIYLIFICLMPTVLTFPMEKTVFIREHLNNWYNIKAYYLAKTFSDLPFQILLPIIYCLIMYYMSGQPTDFRRTYYFIQVVIMAVLVSQSIGLVLGAIAPNSEVAVFVAPVSGIPLLLFCGYFVRFSVIPIYFRWFTYVSYARYAWEGAVLSIYGNNRGNLECKISPCMFNNGEEVLKFLDISEDAMGIKNFRLTFCIIMMGLFFIILRLLAYIILRATISNRKK</sequence>
<feature type="transmembrane region" description="Helical" evidence="6">
    <location>
        <begin position="308"/>
        <end position="330"/>
    </location>
</feature>
<dbReference type="OrthoDB" id="66620at2759"/>
<keyword evidence="4 6" id="KW-1133">Transmembrane helix</keyword>
<accession>A0A0C2IJY2</accession>
<gene>
    <name evidence="8" type="ORF">RF11_16105</name>
</gene>
<dbReference type="InterPro" id="IPR013525">
    <property type="entry name" value="ABC2_TM"/>
</dbReference>
<comment type="subcellular location">
    <subcellularLocation>
        <location evidence="1">Membrane</location>
        <topology evidence="1">Multi-pass membrane protein</topology>
    </subcellularLocation>
</comment>
<evidence type="ECO:0000259" key="7">
    <source>
        <dbReference type="Pfam" id="PF01061"/>
    </source>
</evidence>
<keyword evidence="9" id="KW-1185">Reference proteome</keyword>
<feature type="transmembrane region" description="Helical" evidence="6">
    <location>
        <begin position="218"/>
        <end position="238"/>
    </location>
</feature>
<evidence type="ECO:0000256" key="3">
    <source>
        <dbReference type="ARBA" id="ARBA00022692"/>
    </source>
</evidence>
<dbReference type="Pfam" id="PF01061">
    <property type="entry name" value="ABC2_membrane"/>
    <property type="match status" value="1"/>
</dbReference>
<dbReference type="OMA" id="VSGFTTW"/>
<dbReference type="GO" id="GO:0005886">
    <property type="term" value="C:plasma membrane"/>
    <property type="evidence" value="ECO:0007669"/>
    <property type="project" value="TreeGrafter"/>
</dbReference>
<dbReference type="GO" id="GO:0005524">
    <property type="term" value="F:ATP binding"/>
    <property type="evidence" value="ECO:0007669"/>
    <property type="project" value="UniProtKB-KW"/>
</dbReference>
<protein>
    <submittedName>
        <fullName evidence="8">ATP-binding cassette sub-family G member 4</fullName>
    </submittedName>
</protein>
<evidence type="ECO:0000256" key="6">
    <source>
        <dbReference type="SAM" id="Phobius"/>
    </source>
</evidence>
<organism evidence="8 9">
    <name type="scientific">Thelohanellus kitauei</name>
    <name type="common">Myxosporean</name>
    <dbReference type="NCBI Taxonomy" id="669202"/>
    <lineage>
        <taxon>Eukaryota</taxon>
        <taxon>Metazoa</taxon>
        <taxon>Cnidaria</taxon>
        <taxon>Myxozoa</taxon>
        <taxon>Myxosporea</taxon>
        <taxon>Bivalvulida</taxon>
        <taxon>Platysporina</taxon>
        <taxon>Myxobolidae</taxon>
        <taxon>Thelohanellus</taxon>
    </lineage>
</organism>
<dbReference type="EMBL" id="JWZT01003741">
    <property type="protein sequence ID" value="KII65694.1"/>
    <property type="molecule type" value="Genomic_DNA"/>
</dbReference>
<feature type="transmembrane region" description="Helical" evidence="6">
    <location>
        <begin position="75"/>
        <end position="96"/>
    </location>
</feature>
<feature type="transmembrane region" description="Helical" evidence="6">
    <location>
        <begin position="190"/>
        <end position="212"/>
    </location>
</feature>
<name>A0A0C2IJY2_THEKT</name>
<dbReference type="AlphaFoldDB" id="A0A0C2IJY2"/>
<evidence type="ECO:0000256" key="4">
    <source>
        <dbReference type="ARBA" id="ARBA00022989"/>
    </source>
</evidence>
<feature type="transmembrane region" description="Helical" evidence="6">
    <location>
        <begin position="161"/>
        <end position="178"/>
    </location>
</feature>